<name>A0A6A6A5R5_9PLEO</name>
<dbReference type="EMBL" id="ML977513">
    <property type="protein sequence ID" value="KAF2126515.1"/>
    <property type="molecule type" value="Genomic_DNA"/>
</dbReference>
<evidence type="ECO:0000313" key="2">
    <source>
        <dbReference type="Proteomes" id="UP000799771"/>
    </source>
</evidence>
<organism evidence="1 2">
    <name type="scientific">Dothidotthia symphoricarpi CBS 119687</name>
    <dbReference type="NCBI Taxonomy" id="1392245"/>
    <lineage>
        <taxon>Eukaryota</taxon>
        <taxon>Fungi</taxon>
        <taxon>Dikarya</taxon>
        <taxon>Ascomycota</taxon>
        <taxon>Pezizomycotina</taxon>
        <taxon>Dothideomycetes</taxon>
        <taxon>Pleosporomycetidae</taxon>
        <taxon>Pleosporales</taxon>
        <taxon>Dothidotthiaceae</taxon>
        <taxon>Dothidotthia</taxon>
    </lineage>
</organism>
<gene>
    <name evidence="1" type="ORF">P153DRAFT_388555</name>
</gene>
<sequence length="159" mass="16927">MATVAPSALTCTWPVLEALGQHSTAESCALSSLAVKLYYNRRAQASIDSACGRLDIASCCQLRRLAENVRASAQWSSGILTSQPPLPYRPCMNYTKADPTLTYCALCHPPLQLAGRTAAKTSSSLSAGKHVADWPTAAVFRSAYVRNPNPLDAAPSQST</sequence>
<evidence type="ECO:0000313" key="1">
    <source>
        <dbReference type="EMBL" id="KAF2126515.1"/>
    </source>
</evidence>
<protein>
    <submittedName>
        <fullName evidence="1">Uncharacterized protein</fullName>
    </submittedName>
</protein>
<dbReference type="AlphaFoldDB" id="A0A6A6A5R5"/>
<keyword evidence="2" id="KW-1185">Reference proteome</keyword>
<dbReference type="GeneID" id="54411193"/>
<dbReference type="Proteomes" id="UP000799771">
    <property type="component" value="Unassembled WGS sequence"/>
</dbReference>
<reference evidence="1" key="1">
    <citation type="journal article" date="2020" name="Stud. Mycol.">
        <title>101 Dothideomycetes genomes: a test case for predicting lifestyles and emergence of pathogens.</title>
        <authorList>
            <person name="Haridas S."/>
            <person name="Albert R."/>
            <person name="Binder M."/>
            <person name="Bloem J."/>
            <person name="Labutti K."/>
            <person name="Salamov A."/>
            <person name="Andreopoulos B."/>
            <person name="Baker S."/>
            <person name="Barry K."/>
            <person name="Bills G."/>
            <person name="Bluhm B."/>
            <person name="Cannon C."/>
            <person name="Castanera R."/>
            <person name="Culley D."/>
            <person name="Daum C."/>
            <person name="Ezra D."/>
            <person name="Gonzalez J."/>
            <person name="Henrissat B."/>
            <person name="Kuo A."/>
            <person name="Liang C."/>
            <person name="Lipzen A."/>
            <person name="Lutzoni F."/>
            <person name="Magnuson J."/>
            <person name="Mondo S."/>
            <person name="Nolan M."/>
            <person name="Ohm R."/>
            <person name="Pangilinan J."/>
            <person name="Park H.-J."/>
            <person name="Ramirez L."/>
            <person name="Alfaro M."/>
            <person name="Sun H."/>
            <person name="Tritt A."/>
            <person name="Yoshinaga Y."/>
            <person name="Zwiers L.-H."/>
            <person name="Turgeon B."/>
            <person name="Goodwin S."/>
            <person name="Spatafora J."/>
            <person name="Crous P."/>
            <person name="Grigoriev I."/>
        </authorList>
    </citation>
    <scope>NUCLEOTIDE SEQUENCE</scope>
    <source>
        <strain evidence="1">CBS 119687</strain>
    </source>
</reference>
<dbReference type="RefSeq" id="XP_033520907.1">
    <property type="nucleotide sequence ID" value="XM_033670761.1"/>
</dbReference>
<proteinExistence type="predicted"/>
<accession>A0A6A6A5R5</accession>